<dbReference type="EMBL" id="JANBPY010000409">
    <property type="protein sequence ID" value="KAJ1967010.1"/>
    <property type="molecule type" value="Genomic_DNA"/>
</dbReference>
<dbReference type="GO" id="GO:0005634">
    <property type="term" value="C:nucleus"/>
    <property type="evidence" value="ECO:0007669"/>
    <property type="project" value="TreeGrafter"/>
</dbReference>
<comment type="caution">
    <text evidence="4">Lacks conserved residue(s) required for the propagation of feature annotation.</text>
</comment>
<dbReference type="InterPro" id="IPR026591">
    <property type="entry name" value="Sirtuin_cat_small_dom_sf"/>
</dbReference>
<evidence type="ECO:0000256" key="5">
    <source>
        <dbReference type="SAM" id="MobiDB-lite"/>
    </source>
</evidence>
<dbReference type="AlphaFoldDB" id="A0A9W8AXG4"/>
<dbReference type="Gene3D" id="3.40.50.1220">
    <property type="entry name" value="TPP-binding domain"/>
    <property type="match status" value="2"/>
</dbReference>
<comment type="similarity">
    <text evidence="1">Belongs to the sirtuin family. Class I subfamily.</text>
</comment>
<dbReference type="GO" id="GO:0016829">
    <property type="term" value="F:lyase activity"/>
    <property type="evidence" value="ECO:0007669"/>
    <property type="project" value="UniProtKB-KW"/>
</dbReference>
<evidence type="ECO:0000313" key="8">
    <source>
        <dbReference type="Proteomes" id="UP001150925"/>
    </source>
</evidence>
<sequence>MTCYVAYPGSKCFCPESKGASKTSTVQPKPLTRAFSVPQNPKTKVPSALHRTTSVRIPSVPIGSVSKSSPNLASDEAAAPTVCPAHNPSTGDEIEQVARAILNARRCVVVSGAGISCSAGIPDFRSQNGLFSTLKERHSSHINQGRDLFDAQLFQNEATTRIFHQFIGQFKQSIAHVRPTTTHQFLQWLHSQGRLTRWYTQNIDGLEAKTGLSVLGQLRPRPSDPADPVSPDEETIPFMPKEHDPLQRKLVRATHPQTRASSPESVASSQTSDEFPLVNPLVVSTAANNESAALPSPCTPSRILRDPRATVVPLHGDLDQLVCQLCSTYYPFTPAFFAMYQRGEAPVCPHCDKLNRNRALAGRRAISVGRLRPNIVLYNEPHPSGDLIAKVMNNDVRHRPDLLLILGTRLNVYGCKALVKSLAKTVHQHKKGQVIMVNLEPMQTKEWDSFIDVQVLAPADDLIRDIIRVRDAQTCLTHFWELDLSSPSVYPRSPLPRLPVAKLKRANSLPIYDTENTTGCLGTGITKARSTHPPPPRMKSIRSEDQSNREVADISGSIANTQRKHVLPVKTEPGNELPTANATRTTPTITLVRSSSNELSLNPMALDNFLDTLSSSSESDDHHPDIAITNNMSLEVATLHPRKRKQKLASNGTVEDGPTLPDSGSPVKSIKKETATTTTTAALPLCKRQYPPQAVAAATTGTSTKPPIRDSTTQSKKSKKKPPLPSAGSANGDVMDEASRKPPPGMSTDTSTTTSTSLGIPQSTHNPPPPSPRLTRQRARSTGGLNKLIQPAKASGLRRQSKHTRAAFKPPLATEVLNSERVTRSGRRLAV</sequence>
<dbReference type="InterPro" id="IPR029035">
    <property type="entry name" value="DHS-like_NAD/FAD-binding_dom"/>
</dbReference>
<dbReference type="GO" id="GO:0017136">
    <property type="term" value="F:histone deacetylase activity, NAD-dependent"/>
    <property type="evidence" value="ECO:0007669"/>
    <property type="project" value="TreeGrafter"/>
</dbReference>
<dbReference type="Pfam" id="PF02146">
    <property type="entry name" value="SIR2"/>
    <property type="match status" value="2"/>
</dbReference>
<evidence type="ECO:0000256" key="2">
    <source>
        <dbReference type="ARBA" id="ARBA00022679"/>
    </source>
</evidence>
<dbReference type="InterPro" id="IPR003000">
    <property type="entry name" value="Sirtuin"/>
</dbReference>
<reference evidence="7" key="1">
    <citation type="submission" date="2022-07" db="EMBL/GenBank/DDBJ databases">
        <title>Phylogenomic reconstructions and comparative analyses of Kickxellomycotina fungi.</title>
        <authorList>
            <person name="Reynolds N.K."/>
            <person name="Stajich J.E."/>
            <person name="Barry K."/>
            <person name="Grigoriev I.V."/>
            <person name="Crous P."/>
            <person name="Smith M.E."/>
        </authorList>
    </citation>
    <scope>NUCLEOTIDE SEQUENCE</scope>
    <source>
        <strain evidence="7">RSA 1196</strain>
    </source>
</reference>
<feature type="region of interest" description="Disordered" evidence="5">
    <location>
        <begin position="693"/>
        <end position="812"/>
    </location>
</feature>
<feature type="region of interest" description="Disordered" evidence="5">
    <location>
        <begin position="216"/>
        <end position="272"/>
    </location>
</feature>
<dbReference type="Gene3D" id="3.30.1600.10">
    <property type="entry name" value="SIR2/SIRT2 'Small Domain"/>
    <property type="match status" value="1"/>
</dbReference>
<feature type="domain" description="Deacetylase sirtuin-type" evidence="6">
    <location>
        <begin position="87"/>
        <end position="506"/>
    </location>
</feature>
<feature type="compositionally biased region" description="Low complexity" evidence="5">
    <location>
        <begin position="747"/>
        <end position="757"/>
    </location>
</feature>
<evidence type="ECO:0000256" key="4">
    <source>
        <dbReference type="PROSITE-ProRule" id="PRU00236"/>
    </source>
</evidence>
<name>A0A9W8AXG4_9FUNG</name>
<evidence type="ECO:0000259" key="6">
    <source>
        <dbReference type="PROSITE" id="PS50305"/>
    </source>
</evidence>
<evidence type="ECO:0000256" key="1">
    <source>
        <dbReference type="ARBA" id="ARBA00006924"/>
    </source>
</evidence>
<organism evidence="7 8">
    <name type="scientific">Dispira parvispora</name>
    <dbReference type="NCBI Taxonomy" id="1520584"/>
    <lineage>
        <taxon>Eukaryota</taxon>
        <taxon>Fungi</taxon>
        <taxon>Fungi incertae sedis</taxon>
        <taxon>Zoopagomycota</taxon>
        <taxon>Kickxellomycotina</taxon>
        <taxon>Dimargaritomycetes</taxon>
        <taxon>Dimargaritales</taxon>
        <taxon>Dimargaritaceae</taxon>
        <taxon>Dispira</taxon>
    </lineage>
</organism>
<accession>A0A9W8AXG4</accession>
<dbReference type="PANTHER" id="PTHR11085:SF8">
    <property type="entry name" value="NAD-DEPENDENT HISTONE DEACETYLASE HST3"/>
    <property type="match status" value="1"/>
</dbReference>
<dbReference type="PROSITE" id="PS50305">
    <property type="entry name" value="SIRTUIN"/>
    <property type="match status" value="1"/>
</dbReference>
<evidence type="ECO:0000313" key="7">
    <source>
        <dbReference type="EMBL" id="KAJ1967010.1"/>
    </source>
</evidence>
<keyword evidence="7" id="KW-0456">Lyase</keyword>
<gene>
    <name evidence="7" type="primary">HST3</name>
    <name evidence="7" type="ORF">IWQ62_002112</name>
</gene>
<dbReference type="SUPFAM" id="SSF52467">
    <property type="entry name" value="DHS-like NAD/FAD-binding domain"/>
    <property type="match status" value="1"/>
</dbReference>
<dbReference type="InterPro" id="IPR050134">
    <property type="entry name" value="NAD-dep_sirtuin_deacylases"/>
</dbReference>
<protein>
    <submittedName>
        <fullName evidence="7">NAD-dependent deacetylase hst3</fullName>
        <ecNumber evidence="7">4.4.1.36</ecNumber>
    </submittedName>
</protein>
<feature type="compositionally biased region" description="Polar residues" evidence="5">
    <location>
        <begin position="699"/>
        <end position="714"/>
    </location>
</feature>
<keyword evidence="8" id="KW-1185">Reference proteome</keyword>
<dbReference type="EC" id="4.4.1.36" evidence="7"/>
<feature type="compositionally biased region" description="Polar residues" evidence="5">
    <location>
        <begin position="255"/>
        <end position="272"/>
    </location>
</feature>
<keyword evidence="3" id="KW-0520">NAD</keyword>
<dbReference type="Proteomes" id="UP001150925">
    <property type="component" value="Unassembled WGS sequence"/>
</dbReference>
<feature type="region of interest" description="Disordered" evidence="5">
    <location>
        <begin position="522"/>
        <end position="548"/>
    </location>
</feature>
<feature type="region of interest" description="Disordered" evidence="5">
    <location>
        <begin position="640"/>
        <end position="676"/>
    </location>
</feature>
<comment type="caution">
    <text evidence="7">The sequence shown here is derived from an EMBL/GenBank/DDBJ whole genome shotgun (WGS) entry which is preliminary data.</text>
</comment>
<dbReference type="GO" id="GO:0070403">
    <property type="term" value="F:NAD+ binding"/>
    <property type="evidence" value="ECO:0007669"/>
    <property type="project" value="InterPro"/>
</dbReference>
<proteinExistence type="inferred from homology"/>
<dbReference type="PANTHER" id="PTHR11085">
    <property type="entry name" value="NAD-DEPENDENT PROTEIN DEACYLASE SIRTUIN-5, MITOCHONDRIAL-RELATED"/>
    <property type="match status" value="1"/>
</dbReference>
<dbReference type="OrthoDB" id="2919105at2759"/>
<dbReference type="InterPro" id="IPR026590">
    <property type="entry name" value="Ssirtuin_cat_dom"/>
</dbReference>
<evidence type="ECO:0000256" key="3">
    <source>
        <dbReference type="ARBA" id="ARBA00023027"/>
    </source>
</evidence>
<keyword evidence="2" id="KW-0808">Transferase</keyword>